<dbReference type="SUPFAM" id="SSF53335">
    <property type="entry name" value="S-adenosyl-L-methionine-dependent methyltransferases"/>
    <property type="match status" value="1"/>
</dbReference>
<dbReference type="EMBL" id="CP049075">
    <property type="protein sequence ID" value="QLI04789.1"/>
    <property type="molecule type" value="Genomic_DNA"/>
</dbReference>
<dbReference type="InterPro" id="IPR029063">
    <property type="entry name" value="SAM-dependent_MTases_sf"/>
</dbReference>
<dbReference type="PANTHER" id="PTHR34203">
    <property type="entry name" value="METHYLTRANSFERASE, FKBM FAMILY PROTEIN"/>
    <property type="match status" value="1"/>
</dbReference>
<dbReference type="PANTHER" id="PTHR34203:SF15">
    <property type="entry name" value="SLL1173 PROTEIN"/>
    <property type="match status" value="1"/>
</dbReference>
<name>A0A7H9CJ78_9BACT</name>
<dbReference type="NCBIfam" id="TIGR01444">
    <property type="entry name" value="fkbM_fam"/>
    <property type="match status" value="1"/>
</dbReference>
<gene>
    <name evidence="2" type="ORF">CINF_0240</name>
</gene>
<dbReference type="GO" id="GO:0008168">
    <property type="term" value="F:methyltransferase activity"/>
    <property type="evidence" value="ECO:0007669"/>
    <property type="project" value="UniProtKB-KW"/>
</dbReference>
<evidence type="ECO:0000259" key="1">
    <source>
        <dbReference type="Pfam" id="PF05050"/>
    </source>
</evidence>
<proteinExistence type="predicted"/>
<keyword evidence="2" id="KW-0489">Methyltransferase</keyword>
<dbReference type="Proteomes" id="UP000509414">
    <property type="component" value="Chromosome"/>
</dbReference>
<reference evidence="2 3" key="1">
    <citation type="submission" date="2020-02" db="EMBL/GenBank/DDBJ databases">
        <title>Complete genome sequence of the novel Campylobacter species Candidatus Campylobacter infans.</title>
        <authorList>
            <person name="Duim B."/>
            <person name="Zomer A."/>
            <person name="van der Graaf L."/>
            <person name="Wagenaar J."/>
        </authorList>
    </citation>
    <scope>NUCLEOTIDE SEQUENCE [LARGE SCALE GENOMIC DNA]</scope>
    <source>
        <strain evidence="2 3">19S00001</strain>
    </source>
</reference>
<evidence type="ECO:0000313" key="3">
    <source>
        <dbReference type="Proteomes" id="UP000509414"/>
    </source>
</evidence>
<feature type="domain" description="Methyltransferase FkbM" evidence="1">
    <location>
        <begin position="116"/>
        <end position="247"/>
    </location>
</feature>
<dbReference type="AlphaFoldDB" id="A0A7H9CJ78"/>
<dbReference type="InterPro" id="IPR052514">
    <property type="entry name" value="SAM-dependent_MTase"/>
</dbReference>
<organism evidence="2 3">
    <name type="scientific">Candidatus Campylobacter infans</name>
    <dbReference type="NCBI Taxonomy" id="2561898"/>
    <lineage>
        <taxon>Bacteria</taxon>
        <taxon>Pseudomonadati</taxon>
        <taxon>Campylobacterota</taxon>
        <taxon>Epsilonproteobacteria</taxon>
        <taxon>Campylobacterales</taxon>
        <taxon>Campylobacteraceae</taxon>
        <taxon>Campylobacter</taxon>
    </lineage>
</organism>
<keyword evidence="2" id="KW-0808">Transferase</keyword>
<dbReference type="KEGG" id="cinf:CINF_0240"/>
<keyword evidence="3" id="KW-1185">Reference proteome</keyword>
<evidence type="ECO:0000313" key="2">
    <source>
        <dbReference type="EMBL" id="QLI04789.1"/>
    </source>
</evidence>
<dbReference type="InterPro" id="IPR006342">
    <property type="entry name" value="FkbM_mtfrase"/>
</dbReference>
<dbReference type="Pfam" id="PF05050">
    <property type="entry name" value="Methyltransf_21"/>
    <property type="match status" value="1"/>
</dbReference>
<protein>
    <submittedName>
        <fullName evidence="2">Methyltransferase</fullName>
    </submittedName>
</protein>
<accession>A0A7H9CJ78</accession>
<dbReference type="GO" id="GO:0032259">
    <property type="term" value="P:methylation"/>
    <property type="evidence" value="ECO:0007669"/>
    <property type="project" value="UniProtKB-KW"/>
</dbReference>
<dbReference type="Gene3D" id="3.40.50.150">
    <property type="entry name" value="Vaccinia Virus protein VP39"/>
    <property type="match status" value="1"/>
</dbReference>
<dbReference type="RefSeq" id="WP_179975447.1">
    <property type="nucleotide sequence ID" value="NZ_CP049075.1"/>
</dbReference>
<sequence>MFKKIKYDSGKREIYFGKKKIFQYINQNKFVEFVEKLSNNLIHTYSSTLDVNKISYDLRNGGAGFYAFDFLLKRANIAFKYHKIFYDLYLRGQNNEKLIFIDGGCHNGVFSDIALACGAVSYAFEPNIYLCAFLNNLYKDNPNFILAQQAISNKNEKTIFYNLADDIVSQGASIVKSNARANLQKQGYEVDMIDFCEVTKELLQRHGKINFIKLDIEGAEFDVLDAFIEQNLCEKIEYIMVETHERLFDNPNEKLNALKAKISKNNISNIYLDWI</sequence>